<comment type="pathway">
    <text evidence="1">Cofactor biosynthesis; ubiquinone biosynthesis.</text>
</comment>
<keyword evidence="4" id="KW-1185">Reference proteome</keyword>
<keyword evidence="1" id="KW-0831">Ubiquinone biosynthesis</keyword>
<organism evidence="3 4">
    <name type="scientific">Parazoarcus communis SWub3 = DSM 12120</name>
    <dbReference type="NCBI Taxonomy" id="1121029"/>
    <lineage>
        <taxon>Bacteria</taxon>
        <taxon>Pseudomonadati</taxon>
        <taxon>Pseudomonadota</taxon>
        <taxon>Betaproteobacteria</taxon>
        <taxon>Rhodocyclales</taxon>
        <taxon>Zoogloeaceae</taxon>
        <taxon>Parazoarcus</taxon>
    </lineage>
</organism>
<evidence type="ECO:0000313" key="3">
    <source>
        <dbReference type="EMBL" id="PZA17884.1"/>
    </source>
</evidence>
<gene>
    <name evidence="1" type="primary">ubiJ</name>
    <name evidence="3" type="ORF">DNK49_05020</name>
</gene>
<dbReference type="PANTHER" id="PTHR38693">
    <property type="entry name" value="UBIQUINONE BIOSYNTHESIS PROTEIN UBIJ"/>
    <property type="match status" value="1"/>
</dbReference>
<dbReference type="Pfam" id="PF02036">
    <property type="entry name" value="SCP2"/>
    <property type="match status" value="1"/>
</dbReference>
<dbReference type="EMBL" id="QKOE01000002">
    <property type="protein sequence ID" value="PZA17884.1"/>
    <property type="molecule type" value="Genomic_DNA"/>
</dbReference>
<dbReference type="AlphaFoldDB" id="A0A323UZN0"/>
<comment type="caution">
    <text evidence="3">The sequence shown here is derived from an EMBL/GenBank/DDBJ whole genome shotgun (WGS) entry which is preliminary data.</text>
</comment>
<keyword evidence="1" id="KW-0963">Cytoplasm</keyword>
<dbReference type="Proteomes" id="UP000248259">
    <property type="component" value="Unassembled WGS sequence"/>
</dbReference>
<comment type="subcellular location">
    <subcellularLocation>
        <location evidence="1">Cytoplasm</location>
    </subcellularLocation>
</comment>
<dbReference type="GO" id="GO:0006744">
    <property type="term" value="P:ubiquinone biosynthetic process"/>
    <property type="evidence" value="ECO:0007669"/>
    <property type="project" value="UniProtKB-UniRule"/>
</dbReference>
<protein>
    <recommendedName>
        <fullName evidence="1">Ubiquinone biosynthesis accessory factor UbiJ</fullName>
    </recommendedName>
</protein>
<dbReference type="OrthoDB" id="8525483at2"/>
<comment type="similarity">
    <text evidence="1">Belongs to the UbiJ family.</text>
</comment>
<dbReference type="InterPro" id="IPR038989">
    <property type="entry name" value="UbiJ"/>
</dbReference>
<proteinExistence type="inferred from homology"/>
<evidence type="ECO:0000256" key="1">
    <source>
        <dbReference type="HAMAP-Rule" id="MF_02215"/>
    </source>
</evidence>
<sequence length="191" mass="20718">MFDTLFLAATNHLLGQSAWARKRLQPHAGRRALLNLAPFSVQFSIAEGGELAACTSTEQADVTLDIPLAESGRLIGGGIDALMSQVRISGNAEFADALGFVFRHLRWDLEDDLSRLVGDIAAHRIVTIGQAFGKAQQRALQGVVGNVVEYVTEEQAMLLGRGSLPGIDTDIRALRDAIARLEKRVDRLEKA</sequence>
<evidence type="ECO:0000259" key="2">
    <source>
        <dbReference type="Pfam" id="PF02036"/>
    </source>
</evidence>
<dbReference type="InterPro" id="IPR003033">
    <property type="entry name" value="SCP2_sterol-bd_dom"/>
</dbReference>
<evidence type="ECO:0000313" key="4">
    <source>
        <dbReference type="Proteomes" id="UP000248259"/>
    </source>
</evidence>
<dbReference type="PANTHER" id="PTHR38693:SF1">
    <property type="entry name" value="UBIQUINONE BIOSYNTHESIS ACCESSORY FACTOR UBIJ"/>
    <property type="match status" value="1"/>
</dbReference>
<comment type="function">
    <text evidence="1">Required for ubiquinone (coenzyme Q) biosynthesis. Binds hydrophobic ubiquinone biosynthetic intermediates via its SCP2 domain and is essential for the stability of the Ubi complex. May constitute a docking platform where Ubi enzymes assemble and access their SCP2-bound polyprenyl substrates.</text>
</comment>
<reference evidence="3 4" key="1">
    <citation type="submission" date="2018-06" db="EMBL/GenBank/DDBJ databases">
        <title>Azoarcus communis strain SWub3 genome.</title>
        <authorList>
            <person name="Zorraquino Salvo V."/>
            <person name="Toubiana D."/>
            <person name="Blumwald E."/>
        </authorList>
    </citation>
    <scope>NUCLEOTIDE SEQUENCE [LARGE SCALE GENOMIC DNA]</scope>
    <source>
        <strain evidence="3 4">SWub3</strain>
    </source>
</reference>
<dbReference type="UniPathway" id="UPA00232"/>
<feature type="domain" description="SCP2" evidence="2">
    <location>
        <begin position="11"/>
        <end position="102"/>
    </location>
</feature>
<name>A0A323UZN0_9RHOO</name>
<accession>A0A323UZN0</accession>
<dbReference type="HAMAP" id="MF_02215">
    <property type="entry name" value="UbiJ"/>
    <property type="match status" value="1"/>
</dbReference>
<dbReference type="RefSeq" id="WP_110523226.1">
    <property type="nucleotide sequence ID" value="NZ_QKOE01000002.1"/>
</dbReference>
<dbReference type="GO" id="GO:0005737">
    <property type="term" value="C:cytoplasm"/>
    <property type="evidence" value="ECO:0007669"/>
    <property type="project" value="UniProtKB-SubCell"/>
</dbReference>